<protein>
    <submittedName>
        <fullName evidence="1">Uncharacterized protein</fullName>
    </submittedName>
</protein>
<comment type="caution">
    <text evidence="1">The sequence shown here is derived from an EMBL/GenBank/DDBJ whole genome shotgun (WGS) entry which is preliminary data.</text>
</comment>
<evidence type="ECO:0000313" key="2">
    <source>
        <dbReference type="Proteomes" id="UP000829196"/>
    </source>
</evidence>
<organism evidence="1 2">
    <name type="scientific">Dendrobium nobile</name>
    <name type="common">Orchid</name>
    <dbReference type="NCBI Taxonomy" id="94219"/>
    <lineage>
        <taxon>Eukaryota</taxon>
        <taxon>Viridiplantae</taxon>
        <taxon>Streptophyta</taxon>
        <taxon>Embryophyta</taxon>
        <taxon>Tracheophyta</taxon>
        <taxon>Spermatophyta</taxon>
        <taxon>Magnoliopsida</taxon>
        <taxon>Liliopsida</taxon>
        <taxon>Asparagales</taxon>
        <taxon>Orchidaceae</taxon>
        <taxon>Epidendroideae</taxon>
        <taxon>Malaxideae</taxon>
        <taxon>Dendrobiinae</taxon>
        <taxon>Dendrobium</taxon>
    </lineage>
</organism>
<evidence type="ECO:0000313" key="1">
    <source>
        <dbReference type="EMBL" id="KAI0510529.1"/>
    </source>
</evidence>
<dbReference type="EMBL" id="JAGYWB010000009">
    <property type="protein sequence ID" value="KAI0510529.1"/>
    <property type="molecule type" value="Genomic_DNA"/>
</dbReference>
<keyword evidence="2" id="KW-1185">Reference proteome</keyword>
<accession>A0A8T3BBV6</accession>
<reference evidence="1" key="1">
    <citation type="journal article" date="2022" name="Front. Genet.">
        <title>Chromosome-Scale Assembly of the Dendrobium nobile Genome Provides Insights Into the Molecular Mechanism of the Biosynthesis of the Medicinal Active Ingredient of Dendrobium.</title>
        <authorList>
            <person name="Xu Q."/>
            <person name="Niu S.-C."/>
            <person name="Li K.-L."/>
            <person name="Zheng P.-J."/>
            <person name="Zhang X.-J."/>
            <person name="Jia Y."/>
            <person name="Liu Y."/>
            <person name="Niu Y.-X."/>
            <person name="Yu L.-H."/>
            <person name="Chen D.-F."/>
            <person name="Zhang G.-Q."/>
        </authorList>
    </citation>
    <scope>NUCLEOTIDE SEQUENCE</scope>
    <source>
        <tissue evidence="1">Leaf</tissue>
    </source>
</reference>
<dbReference type="AlphaFoldDB" id="A0A8T3BBV6"/>
<sequence length="82" mass="9080">MLSFVNTPTTMIGCCRCRPPLSATSTDCRHHRPLATTATNHQRPPLQSTSLLIVIAVDCLRCQPPPSPTVTCHDLRCIHFKL</sequence>
<name>A0A8T3BBV6_DENNO</name>
<dbReference type="Proteomes" id="UP000829196">
    <property type="component" value="Unassembled WGS sequence"/>
</dbReference>
<gene>
    <name evidence="1" type="ORF">KFK09_011133</name>
</gene>
<proteinExistence type="predicted"/>